<keyword evidence="8" id="KW-0411">Iron-sulfur</keyword>
<keyword evidence="11" id="KW-1185">Reference proteome</keyword>
<dbReference type="STRING" id="426128.SAMN05660297_02039"/>
<dbReference type="EMBL" id="FOHU01000008">
    <property type="protein sequence ID" value="SET32930.1"/>
    <property type="molecule type" value="Genomic_DNA"/>
</dbReference>
<keyword evidence="7" id="KW-0408">Iron</keyword>
<name>A0A1I0DKX1_9FIRM</name>
<dbReference type="GO" id="GO:0046872">
    <property type="term" value="F:metal ion binding"/>
    <property type="evidence" value="ECO:0007669"/>
    <property type="project" value="UniProtKB-KW"/>
</dbReference>
<dbReference type="PANTHER" id="PTHR30002:SF4">
    <property type="entry name" value="EPOXYQUEUOSINE REDUCTASE"/>
    <property type="match status" value="1"/>
</dbReference>
<accession>A0A1I0DKX1</accession>
<dbReference type="InterPro" id="IPR017900">
    <property type="entry name" value="4Fe4S_Fe_S_CS"/>
</dbReference>
<dbReference type="SUPFAM" id="SSF48371">
    <property type="entry name" value="ARM repeat"/>
    <property type="match status" value="1"/>
</dbReference>
<keyword evidence="4" id="KW-0479">Metal-binding</keyword>
<dbReference type="Gene3D" id="3.30.70.20">
    <property type="match status" value="1"/>
</dbReference>
<evidence type="ECO:0000256" key="1">
    <source>
        <dbReference type="ARBA" id="ARBA00022485"/>
    </source>
</evidence>
<dbReference type="Gene3D" id="1.25.10.10">
    <property type="entry name" value="Leucine-rich Repeat Variant"/>
    <property type="match status" value="1"/>
</dbReference>
<keyword evidence="5" id="KW-0671">Queuosine biosynthesis</keyword>
<keyword evidence="1" id="KW-0004">4Fe-4S</keyword>
<dbReference type="AlphaFoldDB" id="A0A1I0DKX1"/>
<dbReference type="InterPro" id="IPR017896">
    <property type="entry name" value="4Fe4S_Fe-S-bd"/>
</dbReference>
<sequence length="378" mass="43516">MMMLKNKVIDYGRSIGIDMMGFTSAEAFEDLRDIINMRKKAGYLSGFAENDIELRVNPKKTMSEAKSILVIGVPYYVKDEMQHQEKLPEFYGELARTAWGKDYHQVLKEKMENIASFIKKEEKDFQYKIFVDTGPLVDRHVAYRAGLGWYGYNSLLMNKKYGSWFFIGYMLNNIAFEADKESICTTCYQCNLCIKHCPKGAIEAPYKFNAQKCLSNILQQKGDIGEEDRSILGQRLYGCDICQSVCPHNKEIEGISENYFYPKDVSCKPDLIELLNISNKEFKETYGKTSAGWRGKTVLQRNAIIAIVNQQKSTALPHLLPLLQDIRPEIRKYAVWAISVLAPQEACKILMKTKAKEKNQEVLKIIEYYLDKLTDEEQ</sequence>
<dbReference type="PROSITE" id="PS51379">
    <property type="entry name" value="4FE4S_FER_2"/>
    <property type="match status" value="1"/>
</dbReference>
<evidence type="ECO:0000256" key="2">
    <source>
        <dbReference type="ARBA" id="ARBA00022490"/>
    </source>
</evidence>
<dbReference type="PROSITE" id="PS00198">
    <property type="entry name" value="4FE4S_FER_1"/>
    <property type="match status" value="1"/>
</dbReference>
<protein>
    <submittedName>
        <fullName evidence="10">Epoxyqueuosine reductase</fullName>
    </submittedName>
</protein>
<dbReference type="GO" id="GO:0052693">
    <property type="term" value="F:epoxyqueuosine reductase activity"/>
    <property type="evidence" value="ECO:0007669"/>
    <property type="project" value="TreeGrafter"/>
</dbReference>
<dbReference type="Proteomes" id="UP000199568">
    <property type="component" value="Unassembled WGS sequence"/>
</dbReference>
<feature type="domain" description="4Fe-4S ferredoxin-type" evidence="9">
    <location>
        <begin position="174"/>
        <end position="207"/>
    </location>
</feature>
<organism evidence="10 11">
    <name type="scientific">Natronincola peptidivorans</name>
    <dbReference type="NCBI Taxonomy" id="426128"/>
    <lineage>
        <taxon>Bacteria</taxon>
        <taxon>Bacillati</taxon>
        <taxon>Bacillota</taxon>
        <taxon>Clostridia</taxon>
        <taxon>Peptostreptococcales</taxon>
        <taxon>Natronincolaceae</taxon>
        <taxon>Natronincola</taxon>
    </lineage>
</organism>
<evidence type="ECO:0000259" key="9">
    <source>
        <dbReference type="PROSITE" id="PS51379"/>
    </source>
</evidence>
<dbReference type="SUPFAM" id="SSF46548">
    <property type="entry name" value="alpha-helical ferredoxin"/>
    <property type="match status" value="1"/>
</dbReference>
<dbReference type="InterPro" id="IPR011989">
    <property type="entry name" value="ARM-like"/>
</dbReference>
<dbReference type="PANTHER" id="PTHR30002">
    <property type="entry name" value="EPOXYQUEUOSINE REDUCTASE"/>
    <property type="match status" value="1"/>
</dbReference>
<dbReference type="Pfam" id="PF13484">
    <property type="entry name" value="Fer4_16"/>
    <property type="match status" value="1"/>
</dbReference>
<gene>
    <name evidence="10" type="ORF">SAMN05660297_02039</name>
</gene>
<evidence type="ECO:0000256" key="8">
    <source>
        <dbReference type="ARBA" id="ARBA00023014"/>
    </source>
</evidence>
<reference evidence="10 11" key="1">
    <citation type="submission" date="2016-10" db="EMBL/GenBank/DDBJ databases">
        <authorList>
            <person name="de Groot N.N."/>
        </authorList>
    </citation>
    <scope>NUCLEOTIDE SEQUENCE [LARGE SCALE GENOMIC DNA]</scope>
    <source>
        <strain evidence="10 11">DSM 18979</strain>
    </source>
</reference>
<proteinExistence type="predicted"/>
<dbReference type="GO" id="GO:0051539">
    <property type="term" value="F:4 iron, 4 sulfur cluster binding"/>
    <property type="evidence" value="ECO:0007669"/>
    <property type="project" value="UniProtKB-KW"/>
</dbReference>
<evidence type="ECO:0000256" key="6">
    <source>
        <dbReference type="ARBA" id="ARBA00023002"/>
    </source>
</evidence>
<dbReference type="InterPro" id="IPR000225">
    <property type="entry name" value="Armadillo"/>
</dbReference>
<dbReference type="InterPro" id="IPR004453">
    <property type="entry name" value="QueG"/>
</dbReference>
<keyword evidence="2" id="KW-0963">Cytoplasm</keyword>
<dbReference type="Pfam" id="PF08331">
    <property type="entry name" value="QueG_DUF1730"/>
    <property type="match status" value="1"/>
</dbReference>
<keyword evidence="3" id="KW-0819">tRNA processing</keyword>
<dbReference type="GO" id="GO:0008616">
    <property type="term" value="P:tRNA queuosine(34) biosynthetic process"/>
    <property type="evidence" value="ECO:0007669"/>
    <property type="project" value="UniProtKB-KW"/>
</dbReference>
<evidence type="ECO:0000256" key="7">
    <source>
        <dbReference type="ARBA" id="ARBA00023004"/>
    </source>
</evidence>
<dbReference type="InterPro" id="IPR013542">
    <property type="entry name" value="QueG_DUF1730"/>
</dbReference>
<keyword evidence="6" id="KW-0560">Oxidoreductase</keyword>
<dbReference type="InterPro" id="IPR016024">
    <property type="entry name" value="ARM-type_fold"/>
</dbReference>
<evidence type="ECO:0000256" key="3">
    <source>
        <dbReference type="ARBA" id="ARBA00022694"/>
    </source>
</evidence>
<evidence type="ECO:0000256" key="5">
    <source>
        <dbReference type="ARBA" id="ARBA00022785"/>
    </source>
</evidence>
<dbReference type="NCBIfam" id="TIGR00276">
    <property type="entry name" value="tRNA epoxyqueuosine(34) reductase QueG"/>
    <property type="match status" value="1"/>
</dbReference>
<evidence type="ECO:0000313" key="10">
    <source>
        <dbReference type="EMBL" id="SET32930.1"/>
    </source>
</evidence>
<evidence type="ECO:0000313" key="11">
    <source>
        <dbReference type="Proteomes" id="UP000199568"/>
    </source>
</evidence>
<evidence type="ECO:0000256" key="4">
    <source>
        <dbReference type="ARBA" id="ARBA00022723"/>
    </source>
</evidence>
<dbReference type="SMART" id="SM00185">
    <property type="entry name" value="ARM"/>
    <property type="match status" value="1"/>
</dbReference>